<reference evidence="1" key="1">
    <citation type="journal article" date="2014" name="Int. J. Syst. Evol. Microbiol.">
        <title>Complete genome sequence of Corynebacterium casei LMG S-19264T (=DSM 44701T), isolated from a smear-ripened cheese.</title>
        <authorList>
            <consortium name="US DOE Joint Genome Institute (JGI-PGF)"/>
            <person name="Walter F."/>
            <person name="Albersmeier A."/>
            <person name="Kalinowski J."/>
            <person name="Ruckert C."/>
        </authorList>
    </citation>
    <scope>NUCLEOTIDE SEQUENCE</scope>
    <source>
        <strain evidence="1">JCM 18487</strain>
    </source>
</reference>
<dbReference type="RefSeq" id="WP_188881634.1">
    <property type="nucleotide sequence ID" value="NZ_BMOY01000012.1"/>
</dbReference>
<accession>A0A917NJU3</accession>
<proteinExistence type="predicted"/>
<dbReference type="AlphaFoldDB" id="A0A917NJU3"/>
<name>A0A917NJU3_9BACL</name>
<dbReference type="Proteomes" id="UP000637695">
    <property type="component" value="Unassembled WGS sequence"/>
</dbReference>
<protein>
    <submittedName>
        <fullName evidence="1">Uncharacterized protein</fullName>
    </submittedName>
</protein>
<organism evidence="1 2">
    <name type="scientific">Alicyclobacillus cellulosilyticus</name>
    <dbReference type="NCBI Taxonomy" id="1003997"/>
    <lineage>
        <taxon>Bacteria</taxon>
        <taxon>Bacillati</taxon>
        <taxon>Bacillota</taxon>
        <taxon>Bacilli</taxon>
        <taxon>Bacillales</taxon>
        <taxon>Alicyclobacillaceae</taxon>
        <taxon>Alicyclobacillus</taxon>
    </lineage>
</organism>
<gene>
    <name evidence="1" type="ORF">GCM10010885_10560</name>
</gene>
<keyword evidence="2" id="KW-1185">Reference proteome</keyword>
<evidence type="ECO:0000313" key="2">
    <source>
        <dbReference type="Proteomes" id="UP000637695"/>
    </source>
</evidence>
<comment type="caution">
    <text evidence="1">The sequence shown here is derived from an EMBL/GenBank/DDBJ whole genome shotgun (WGS) entry which is preliminary data.</text>
</comment>
<dbReference type="EMBL" id="BMOY01000012">
    <property type="protein sequence ID" value="GGJ03157.1"/>
    <property type="molecule type" value="Genomic_DNA"/>
</dbReference>
<evidence type="ECO:0000313" key="1">
    <source>
        <dbReference type="EMBL" id="GGJ03157.1"/>
    </source>
</evidence>
<reference evidence="1" key="2">
    <citation type="submission" date="2020-09" db="EMBL/GenBank/DDBJ databases">
        <authorList>
            <person name="Sun Q."/>
            <person name="Ohkuma M."/>
        </authorList>
    </citation>
    <scope>NUCLEOTIDE SEQUENCE</scope>
    <source>
        <strain evidence="1">JCM 18487</strain>
    </source>
</reference>
<sequence>MMYAGQFGPYTRWAVVFLIIFVLFFLLCPGHAVFTAAPSGPAMAAYTHPAPHYGVMHYPGTPPMGGGMMMHGYESPSSP</sequence>